<keyword evidence="4" id="KW-0067">ATP-binding</keyword>
<evidence type="ECO:0000256" key="3">
    <source>
        <dbReference type="ARBA" id="ARBA00022806"/>
    </source>
</evidence>
<accession>A0ABS8WMV5</accession>
<name>A0ABS8WMV5_DATST</name>
<organism evidence="6 7">
    <name type="scientific">Datura stramonium</name>
    <name type="common">Jimsonweed</name>
    <name type="synonym">Common thornapple</name>
    <dbReference type="NCBI Taxonomy" id="4076"/>
    <lineage>
        <taxon>Eukaryota</taxon>
        <taxon>Viridiplantae</taxon>
        <taxon>Streptophyta</taxon>
        <taxon>Embryophyta</taxon>
        <taxon>Tracheophyta</taxon>
        <taxon>Spermatophyta</taxon>
        <taxon>Magnoliopsida</taxon>
        <taxon>eudicotyledons</taxon>
        <taxon>Gunneridae</taxon>
        <taxon>Pentapetalae</taxon>
        <taxon>asterids</taxon>
        <taxon>lamiids</taxon>
        <taxon>Solanales</taxon>
        <taxon>Solanaceae</taxon>
        <taxon>Solanoideae</taxon>
        <taxon>Datureae</taxon>
        <taxon>Datura</taxon>
    </lineage>
</organism>
<dbReference type="EMBL" id="JACEIK010009272">
    <property type="protein sequence ID" value="MCE3052176.1"/>
    <property type="molecule type" value="Genomic_DNA"/>
</dbReference>
<reference evidence="6 7" key="1">
    <citation type="journal article" date="2021" name="BMC Genomics">
        <title>Datura genome reveals duplications of psychoactive alkaloid biosynthetic genes and high mutation rate following tissue culture.</title>
        <authorList>
            <person name="Rajewski A."/>
            <person name="Carter-House D."/>
            <person name="Stajich J."/>
            <person name="Litt A."/>
        </authorList>
    </citation>
    <scope>NUCLEOTIDE SEQUENCE [LARGE SCALE GENOMIC DNA]</scope>
    <source>
        <strain evidence="6">AR-01</strain>
    </source>
</reference>
<evidence type="ECO:0000256" key="4">
    <source>
        <dbReference type="ARBA" id="ARBA00022840"/>
    </source>
</evidence>
<dbReference type="Proteomes" id="UP000823775">
    <property type="component" value="Unassembled WGS sequence"/>
</dbReference>
<keyword evidence="3" id="KW-0347">Helicase</keyword>
<comment type="caution">
    <text evidence="6">The sequence shown here is derived from an EMBL/GenBank/DDBJ whole genome shotgun (WGS) entry which is preliminary data.</text>
</comment>
<dbReference type="PANTHER" id="PTHR45821">
    <property type="entry name" value="SNF2 DOMAIN-CONTAINING PROTEIN CLASSY 2-RELATED"/>
    <property type="match status" value="1"/>
</dbReference>
<evidence type="ECO:0000313" key="7">
    <source>
        <dbReference type="Proteomes" id="UP000823775"/>
    </source>
</evidence>
<keyword evidence="7" id="KW-1185">Reference proteome</keyword>
<gene>
    <name evidence="6" type="ORF">HAX54_051752</name>
</gene>
<evidence type="ECO:0000256" key="1">
    <source>
        <dbReference type="ARBA" id="ARBA00004123"/>
    </source>
</evidence>
<evidence type="ECO:0000313" key="6">
    <source>
        <dbReference type="EMBL" id="MCE3052176.1"/>
    </source>
</evidence>
<evidence type="ECO:0000256" key="2">
    <source>
        <dbReference type="ARBA" id="ARBA00022741"/>
    </source>
</evidence>
<keyword evidence="2" id="KW-0547">Nucleotide-binding</keyword>
<dbReference type="PANTHER" id="PTHR45821:SF5">
    <property type="entry name" value="SNF2 DOMAIN-CONTAINING PROTEIN CLASSY 4"/>
    <property type="match status" value="1"/>
</dbReference>
<comment type="subcellular location">
    <subcellularLocation>
        <location evidence="1">Nucleus</location>
    </subcellularLocation>
</comment>
<sequence>MEIAKDPILPSDGEENLFRRGLTARLMTRVHHVRKDRRTRKKILEDSEFVKFVVDSIINVDDHDKLTPPGEKKEAQRTRGRRYEENMLESRHHFDVDFRFSDSSAVQDSIYGEGTVWDLVPCCKETMYPHQRGGFEFMCKNIAGDITLERLREPLSDSKEDA</sequence>
<evidence type="ECO:0000256" key="5">
    <source>
        <dbReference type="ARBA" id="ARBA00023242"/>
    </source>
</evidence>
<keyword evidence="3" id="KW-0378">Hydrolase</keyword>
<keyword evidence="5" id="KW-0539">Nucleus</keyword>
<proteinExistence type="predicted"/>
<dbReference type="InterPro" id="IPR044567">
    <property type="entry name" value="CLSY/DRD1"/>
</dbReference>
<protein>
    <submittedName>
        <fullName evidence="6">Uncharacterized protein</fullName>
    </submittedName>
</protein>